<accession>A0AAE3NDU0</accession>
<sequence length="56" mass="6124">MECPCAKSLPVMSDADTADLRANAGIATSAALWILGTETRREPHGHGRYRRIFDHG</sequence>
<reference evidence="1" key="1">
    <citation type="submission" date="2021-09" db="EMBL/GenBank/DDBJ databases">
        <title>Genomic analysis of Ralstonia spp.</title>
        <authorList>
            <person name="Aburjaile F."/>
            <person name="Ariute J.C."/>
            <person name="Pais A.K.L."/>
            <person name="Albuquerque G.M.R."/>
            <person name="Silva A.M.F."/>
            <person name="Brenig B."/>
            <person name="Azevedo V."/>
            <person name="Matiuzzi M."/>
            <person name="Ramos R."/>
            <person name="Goes-Neto A."/>
            <person name="Soares S."/>
            <person name="Iseppon A.M.B."/>
            <person name="Souza E."/>
            <person name="Gama M."/>
        </authorList>
    </citation>
    <scope>NUCLEOTIDE SEQUENCE</scope>
    <source>
        <strain evidence="1">B4</strain>
    </source>
</reference>
<organism evidence="1 2">
    <name type="scientific">Ralstonia solanacearum</name>
    <name type="common">Pseudomonas solanacearum</name>
    <dbReference type="NCBI Taxonomy" id="305"/>
    <lineage>
        <taxon>Bacteria</taxon>
        <taxon>Pseudomonadati</taxon>
        <taxon>Pseudomonadota</taxon>
        <taxon>Betaproteobacteria</taxon>
        <taxon>Burkholderiales</taxon>
        <taxon>Burkholderiaceae</taxon>
        <taxon>Ralstonia</taxon>
        <taxon>Ralstonia solanacearum species complex</taxon>
    </lineage>
</organism>
<comment type="caution">
    <text evidence="1">The sequence shown here is derived from an EMBL/GenBank/DDBJ whole genome shotgun (WGS) entry which is preliminary data.</text>
</comment>
<gene>
    <name evidence="1" type="ORF">LBW55_08930</name>
</gene>
<evidence type="ECO:0000313" key="1">
    <source>
        <dbReference type="EMBL" id="MDB0521737.1"/>
    </source>
</evidence>
<dbReference type="RefSeq" id="WP_184852293.1">
    <property type="nucleotide sequence ID" value="NZ_JABZEH010000002.1"/>
</dbReference>
<dbReference type="EMBL" id="JAIVEX010000004">
    <property type="protein sequence ID" value="MDB0521737.1"/>
    <property type="molecule type" value="Genomic_DNA"/>
</dbReference>
<protein>
    <submittedName>
        <fullName evidence="1">Uncharacterized protein</fullName>
    </submittedName>
</protein>
<name>A0AAE3NDU0_RALSL</name>
<dbReference type="AlphaFoldDB" id="A0AAE3NDU0"/>
<proteinExistence type="predicted"/>
<evidence type="ECO:0000313" key="2">
    <source>
        <dbReference type="Proteomes" id="UP001143674"/>
    </source>
</evidence>
<dbReference type="Proteomes" id="UP001143674">
    <property type="component" value="Unassembled WGS sequence"/>
</dbReference>